<reference evidence="1" key="1">
    <citation type="journal article" date="2023" name="IScience">
        <title>Live-bearing cockroach genome reveals convergent evolutionary mechanisms linked to viviparity in insects and beyond.</title>
        <authorList>
            <person name="Fouks B."/>
            <person name="Harrison M.C."/>
            <person name="Mikhailova A.A."/>
            <person name="Marchal E."/>
            <person name="English S."/>
            <person name="Carruthers M."/>
            <person name="Jennings E.C."/>
            <person name="Chiamaka E.L."/>
            <person name="Frigard R.A."/>
            <person name="Pippel M."/>
            <person name="Attardo G.M."/>
            <person name="Benoit J.B."/>
            <person name="Bornberg-Bauer E."/>
            <person name="Tobe S.S."/>
        </authorList>
    </citation>
    <scope>NUCLEOTIDE SEQUENCE</scope>
    <source>
        <strain evidence="1">Stay&amp;Tobe</strain>
    </source>
</reference>
<dbReference type="AlphaFoldDB" id="A0AAD7Z4Q6"/>
<dbReference type="EMBL" id="JASPKZ010010673">
    <property type="protein sequence ID" value="KAJ9573864.1"/>
    <property type="molecule type" value="Genomic_DNA"/>
</dbReference>
<name>A0AAD7Z4Q6_DIPPU</name>
<feature type="non-terminal residue" evidence="1">
    <location>
        <position position="1"/>
    </location>
</feature>
<protein>
    <submittedName>
        <fullName evidence="1">Uncharacterized protein</fullName>
    </submittedName>
</protein>
<accession>A0AAD7Z4Q6</accession>
<dbReference type="Proteomes" id="UP001233999">
    <property type="component" value="Unassembled WGS sequence"/>
</dbReference>
<keyword evidence="2" id="KW-1185">Reference proteome</keyword>
<reference evidence="1" key="2">
    <citation type="submission" date="2023-05" db="EMBL/GenBank/DDBJ databases">
        <authorList>
            <person name="Fouks B."/>
        </authorList>
    </citation>
    <scope>NUCLEOTIDE SEQUENCE</scope>
    <source>
        <strain evidence="1">Stay&amp;Tobe</strain>
        <tissue evidence="1">Testes</tissue>
    </source>
</reference>
<feature type="non-terminal residue" evidence="1">
    <location>
        <position position="92"/>
    </location>
</feature>
<evidence type="ECO:0000313" key="2">
    <source>
        <dbReference type="Proteomes" id="UP001233999"/>
    </source>
</evidence>
<sequence length="92" mass="10773">IYHVLIQKRLKPTILNTHTWGVDSDSDIHLVKIFADISMIKRIFLGFPRHGFKGTIISSNYHSLIHGIMPKLRKRLVRNELKVFKALDRVLR</sequence>
<comment type="caution">
    <text evidence="1">The sequence shown here is derived from an EMBL/GenBank/DDBJ whole genome shotgun (WGS) entry which is preliminary data.</text>
</comment>
<gene>
    <name evidence="1" type="ORF">L9F63_008724</name>
</gene>
<evidence type="ECO:0000313" key="1">
    <source>
        <dbReference type="EMBL" id="KAJ9573864.1"/>
    </source>
</evidence>
<organism evidence="1 2">
    <name type="scientific">Diploptera punctata</name>
    <name type="common">Pacific beetle cockroach</name>
    <dbReference type="NCBI Taxonomy" id="6984"/>
    <lineage>
        <taxon>Eukaryota</taxon>
        <taxon>Metazoa</taxon>
        <taxon>Ecdysozoa</taxon>
        <taxon>Arthropoda</taxon>
        <taxon>Hexapoda</taxon>
        <taxon>Insecta</taxon>
        <taxon>Pterygota</taxon>
        <taxon>Neoptera</taxon>
        <taxon>Polyneoptera</taxon>
        <taxon>Dictyoptera</taxon>
        <taxon>Blattodea</taxon>
        <taxon>Blaberoidea</taxon>
        <taxon>Blaberidae</taxon>
        <taxon>Diplopterinae</taxon>
        <taxon>Diploptera</taxon>
    </lineage>
</organism>
<proteinExistence type="predicted"/>